<dbReference type="EMBL" id="QJNS01000065">
    <property type="protein sequence ID" value="RYO89872.1"/>
    <property type="molecule type" value="Genomic_DNA"/>
</dbReference>
<organism evidence="1 2">
    <name type="scientific">Monosporascus cannonballus</name>
    <dbReference type="NCBI Taxonomy" id="155416"/>
    <lineage>
        <taxon>Eukaryota</taxon>
        <taxon>Fungi</taxon>
        <taxon>Dikarya</taxon>
        <taxon>Ascomycota</taxon>
        <taxon>Pezizomycotina</taxon>
        <taxon>Sordariomycetes</taxon>
        <taxon>Xylariomycetidae</taxon>
        <taxon>Xylariales</taxon>
        <taxon>Xylariales incertae sedis</taxon>
        <taxon>Monosporascus</taxon>
    </lineage>
</organism>
<protein>
    <recommendedName>
        <fullName evidence="3">Transcription factor domain-containing protein</fullName>
    </recommendedName>
</protein>
<evidence type="ECO:0000313" key="1">
    <source>
        <dbReference type="EMBL" id="RYO89872.1"/>
    </source>
</evidence>
<gene>
    <name evidence="1" type="ORF">DL762_002957</name>
</gene>
<dbReference type="InterPro" id="IPR022085">
    <property type="entry name" value="OpdG"/>
</dbReference>
<evidence type="ECO:0000313" key="2">
    <source>
        <dbReference type="Proteomes" id="UP000294003"/>
    </source>
</evidence>
<name>A0ABY0HGD3_9PEZI</name>
<sequence length="147" mass="16459">MTNTDTPFPRHLYILRDTLETIRPLGSLGAQAEENTDRKADEMCIAALLPCANTWLLNASCKLIELSDGNWNNCDPSVSEPGELASHTQALGFNPQRWVYWLTRLQELMHEASAVGDDDLAVFVKRVADNMVLTLEETQSPMNQLLN</sequence>
<accession>A0ABY0HGD3</accession>
<comment type="caution">
    <text evidence="1">The sequence shown here is derived from an EMBL/GenBank/DDBJ whole genome shotgun (WGS) entry which is preliminary data.</text>
</comment>
<dbReference type="Pfam" id="PF12311">
    <property type="entry name" value="DUF3632"/>
    <property type="match status" value="1"/>
</dbReference>
<reference evidence="1 2" key="1">
    <citation type="submission" date="2018-06" db="EMBL/GenBank/DDBJ databases">
        <title>Complete Genomes of Monosporascus.</title>
        <authorList>
            <person name="Robinson A.J."/>
            <person name="Natvig D.O."/>
        </authorList>
    </citation>
    <scope>NUCLEOTIDE SEQUENCE [LARGE SCALE GENOMIC DNA]</scope>
    <source>
        <strain evidence="1 2">CBS 609.92</strain>
    </source>
</reference>
<keyword evidence="2" id="KW-1185">Reference proteome</keyword>
<evidence type="ECO:0008006" key="3">
    <source>
        <dbReference type="Google" id="ProtNLM"/>
    </source>
</evidence>
<proteinExistence type="predicted"/>
<dbReference type="Proteomes" id="UP000294003">
    <property type="component" value="Unassembled WGS sequence"/>
</dbReference>